<dbReference type="InterPro" id="IPR050218">
    <property type="entry name" value="LptD"/>
</dbReference>
<evidence type="ECO:0000259" key="5">
    <source>
        <dbReference type="Pfam" id="PF03968"/>
    </source>
</evidence>
<keyword evidence="1 4" id="KW-0732">Signal</keyword>
<keyword evidence="2 4" id="KW-0472">Membrane</keyword>
<dbReference type="InterPro" id="IPR007543">
    <property type="entry name" value="LptD_C"/>
</dbReference>
<dbReference type="Proteomes" id="UP001589865">
    <property type="component" value="Unassembled WGS sequence"/>
</dbReference>
<dbReference type="Gene3D" id="2.60.450.10">
    <property type="entry name" value="Lipopolysaccharide (LPS) transport protein A like domain"/>
    <property type="match status" value="1"/>
</dbReference>
<keyword evidence="3 4" id="KW-0998">Cell outer membrane</keyword>
<evidence type="ECO:0000259" key="6">
    <source>
        <dbReference type="Pfam" id="PF04453"/>
    </source>
</evidence>
<sequence length="822" mass="89305">MRRRPVQARAPGPLPRARIPGHFPLAHPFRTHASRAGLLGSTALFALILAAGQGARAQGGALSGPLGSAGTESQAVTAPVPGVPAGAAPAPVTTAPGSLGSFGTNPGDRDSPVTFTADTVDYDDNNKVVTATGNVEAYQNERILRADKFTYNRDTGVATAEGHVQLLQPDGQVLFADRAELTGNMRDGVLQGVSALLAQNGKLVANGLRRTDRPGGAITDMTRPVYSACNLCADDPTKPPLWQIQARSATRDEEAQRIRFRDAQVRLDGFPVFYSPYLSMPDPSAPRSSGFLSPSFGQTSYLGGFVELPYYWAIDGSSEATITPTISTKVLPSLAAQYRRRFNFGEIQAEGSVGELDGKRVDSDGVGAHIFSKGTFNIDENWRTGFNFNRATSETYLRAFRFPTQRVLASNVFLEGFWDTQSYVRVDARAYQGLRDTDDVGKIPYVLPNVYADHVFRPDALGGTATIDTSDFAIYRSEGADTRRLATRLRYDLPGRDGIGGLWTFRAQGDAIGYSASDFDQSPFYGSVSSKEQAVGNVRAAVDWRMPFVRQAGAYGNQIIEPHLQVVSGPSTGRQTLIPNEDSLDFEFTDANLFALNRFTGRDRQEGGTRADAALRSAWFFPNGGQLEGLIGQSYRASTEDVFEANSGLRQRVSDLVGRVRLSPTPWLDLTARARVNKTSFDRQMIDSSARLDFNGLVGIPVTTTAGYFYSVPIAALTSDASASSATNDLSTRYRREVYGSVNAKVSEHWSTGAFGRYDIEIKRPVSVGLNLTYEDECLILDGRFYKSYAEQSTNSTLYPSSTTVLLRVGLKTLGDFGFRAL</sequence>
<comment type="caution">
    <text evidence="4">Lacks conserved residue(s) required for the propagation of feature annotation.</text>
</comment>
<dbReference type="RefSeq" id="WP_377042996.1">
    <property type="nucleotide sequence ID" value="NZ_JBHLUN010000002.1"/>
</dbReference>
<comment type="subcellular location">
    <subcellularLocation>
        <location evidence="4">Cell outer membrane</location>
    </subcellularLocation>
</comment>
<dbReference type="EMBL" id="JBHLUN010000002">
    <property type="protein sequence ID" value="MFC0407301.1"/>
    <property type="molecule type" value="Genomic_DNA"/>
</dbReference>
<evidence type="ECO:0000313" key="7">
    <source>
        <dbReference type="EMBL" id="MFC0407301.1"/>
    </source>
</evidence>
<feature type="domain" description="Organic solvent tolerance-like N-terminal" evidence="5">
    <location>
        <begin position="116"/>
        <end position="183"/>
    </location>
</feature>
<comment type="subunit">
    <text evidence="4">Component of the lipopolysaccharide transport and assembly complex.</text>
</comment>
<dbReference type="PANTHER" id="PTHR30189">
    <property type="entry name" value="LPS-ASSEMBLY PROTEIN"/>
    <property type="match status" value="1"/>
</dbReference>
<name>A0ABV6JNK0_9PROT</name>
<dbReference type="Pfam" id="PF03968">
    <property type="entry name" value="LptD_N"/>
    <property type="match status" value="1"/>
</dbReference>
<evidence type="ECO:0000256" key="1">
    <source>
        <dbReference type="ARBA" id="ARBA00022729"/>
    </source>
</evidence>
<dbReference type="HAMAP" id="MF_01411">
    <property type="entry name" value="LPS_assembly_LptD"/>
    <property type="match status" value="1"/>
</dbReference>
<evidence type="ECO:0000313" key="8">
    <source>
        <dbReference type="Proteomes" id="UP001589865"/>
    </source>
</evidence>
<comment type="similarity">
    <text evidence="4">Belongs to the LptD family.</text>
</comment>
<comment type="function">
    <text evidence="4">Involved in the assembly of lipopolysaccharide (LPS) at the surface of the outer membrane.</text>
</comment>
<dbReference type="InterPro" id="IPR020889">
    <property type="entry name" value="LipoPS_assembly_LptD"/>
</dbReference>
<evidence type="ECO:0000256" key="2">
    <source>
        <dbReference type="ARBA" id="ARBA00023136"/>
    </source>
</evidence>
<accession>A0ABV6JNK0</accession>
<dbReference type="Pfam" id="PF04453">
    <property type="entry name" value="LptD"/>
    <property type="match status" value="1"/>
</dbReference>
<evidence type="ECO:0000256" key="3">
    <source>
        <dbReference type="ARBA" id="ARBA00023237"/>
    </source>
</evidence>
<evidence type="ECO:0000256" key="4">
    <source>
        <dbReference type="HAMAP-Rule" id="MF_01411"/>
    </source>
</evidence>
<reference evidence="7 8" key="1">
    <citation type="submission" date="2024-09" db="EMBL/GenBank/DDBJ databases">
        <authorList>
            <person name="Sun Q."/>
            <person name="Mori K."/>
        </authorList>
    </citation>
    <scope>NUCLEOTIDE SEQUENCE [LARGE SCALE GENOMIC DNA]</scope>
    <source>
        <strain evidence="7 8">TBRC 5777</strain>
    </source>
</reference>
<comment type="caution">
    <text evidence="7">The sequence shown here is derived from an EMBL/GenBank/DDBJ whole genome shotgun (WGS) entry which is preliminary data.</text>
</comment>
<feature type="domain" description="LptD C-terminal" evidence="6">
    <location>
        <begin position="370"/>
        <end position="688"/>
    </location>
</feature>
<organism evidence="7 8">
    <name type="scientific">Roseomonas elaeocarpi</name>
    <dbReference type="NCBI Taxonomy" id="907779"/>
    <lineage>
        <taxon>Bacteria</taxon>
        <taxon>Pseudomonadati</taxon>
        <taxon>Pseudomonadota</taxon>
        <taxon>Alphaproteobacteria</taxon>
        <taxon>Acetobacterales</taxon>
        <taxon>Roseomonadaceae</taxon>
        <taxon>Roseomonas</taxon>
    </lineage>
</organism>
<gene>
    <name evidence="4" type="primary">lptD</name>
    <name evidence="7" type="ORF">ACFFGY_03510</name>
</gene>
<dbReference type="InterPro" id="IPR005653">
    <property type="entry name" value="OstA-like_N"/>
</dbReference>
<keyword evidence="8" id="KW-1185">Reference proteome</keyword>
<proteinExistence type="inferred from homology"/>
<protein>
    <recommendedName>
        <fullName evidence="4">LPS-assembly protein LptD</fullName>
    </recommendedName>
</protein>
<dbReference type="PANTHER" id="PTHR30189:SF1">
    <property type="entry name" value="LPS-ASSEMBLY PROTEIN LPTD"/>
    <property type="match status" value="1"/>
</dbReference>